<evidence type="ECO:0000313" key="2">
    <source>
        <dbReference type="EMBL" id="KAB8185838.1"/>
    </source>
</evidence>
<evidence type="ECO:0000256" key="1">
    <source>
        <dbReference type="SAM" id="Phobius"/>
    </source>
</evidence>
<dbReference type="AlphaFoldDB" id="A0A5N6BZC3"/>
<gene>
    <name evidence="2" type="ORF">FH610_008635</name>
</gene>
<reference evidence="2 3" key="1">
    <citation type="submission" date="2019-10" db="EMBL/GenBank/DDBJ databases">
        <title>Nonomuraea sp. nov., isolated from Phyllanthus amarus.</title>
        <authorList>
            <person name="Klykleung N."/>
            <person name="Tanasupawat S."/>
        </authorList>
    </citation>
    <scope>NUCLEOTIDE SEQUENCE [LARGE SCALE GENOMIC DNA]</scope>
    <source>
        <strain evidence="2 3">CR1-09</strain>
    </source>
</reference>
<name>A0A5N6BZC3_9ACTN</name>
<sequence length="215" mass="23349">MNFEERLLMELKAEMATRATQEPIRRPRGIMTRARILAVAGITAAAVAVPLTLGGGAAAYAVVKNPDGTLIVTVKELQDPEGLQAELNAQGIRADVTYTPRDKKCAPGRFIGADYGYVSPNPKNMTAEQLEEFNRPEHWRSRDVTRPITRDKFMISPKLMQPGETLVLEFRLGNAPGVGWSLGTYLAKPGSPVRPCALVDEGGTDAEQAREMAGS</sequence>
<accession>A0A5N6BZC3</accession>
<comment type="caution">
    <text evidence="2">The sequence shown here is derived from an EMBL/GenBank/DDBJ whole genome shotgun (WGS) entry which is preliminary data.</text>
</comment>
<keyword evidence="1" id="KW-1133">Transmembrane helix</keyword>
<dbReference type="Proteomes" id="UP000313066">
    <property type="component" value="Unassembled WGS sequence"/>
</dbReference>
<keyword evidence="1" id="KW-0472">Membrane</keyword>
<protein>
    <submittedName>
        <fullName evidence="2">Uncharacterized protein</fullName>
    </submittedName>
</protein>
<proteinExistence type="predicted"/>
<feature type="transmembrane region" description="Helical" evidence="1">
    <location>
        <begin position="36"/>
        <end position="63"/>
    </location>
</feature>
<dbReference type="RefSeq" id="WP_139573768.1">
    <property type="nucleotide sequence ID" value="NZ_VDMA02000004.1"/>
</dbReference>
<keyword evidence="3" id="KW-1185">Reference proteome</keyword>
<dbReference type="EMBL" id="VDMA02000004">
    <property type="protein sequence ID" value="KAB8185838.1"/>
    <property type="molecule type" value="Genomic_DNA"/>
</dbReference>
<evidence type="ECO:0000313" key="3">
    <source>
        <dbReference type="Proteomes" id="UP000313066"/>
    </source>
</evidence>
<organism evidence="2 3">
    <name type="scientific">Microbispora catharanthi</name>
    <dbReference type="NCBI Taxonomy" id="1712871"/>
    <lineage>
        <taxon>Bacteria</taxon>
        <taxon>Bacillati</taxon>
        <taxon>Actinomycetota</taxon>
        <taxon>Actinomycetes</taxon>
        <taxon>Streptosporangiales</taxon>
        <taxon>Streptosporangiaceae</taxon>
        <taxon>Microbispora</taxon>
    </lineage>
</organism>
<keyword evidence="1" id="KW-0812">Transmembrane</keyword>